<dbReference type="AlphaFoldDB" id="A0A0A9B6I1"/>
<name>A0A0A9B6I1_ARUDO</name>
<protein>
    <submittedName>
        <fullName evidence="2">Uncharacterized protein</fullName>
    </submittedName>
</protein>
<feature type="compositionally biased region" description="Basic residues" evidence="1">
    <location>
        <begin position="1"/>
        <end position="20"/>
    </location>
</feature>
<sequence>MRRPPGLARRRRRARRRPALPRRPCSTPKG</sequence>
<dbReference type="EMBL" id="GBRH01241110">
    <property type="protein sequence ID" value="JAD56785.1"/>
    <property type="molecule type" value="Transcribed_RNA"/>
</dbReference>
<evidence type="ECO:0000256" key="1">
    <source>
        <dbReference type="SAM" id="MobiDB-lite"/>
    </source>
</evidence>
<reference evidence="2" key="2">
    <citation type="journal article" date="2015" name="Data Brief">
        <title>Shoot transcriptome of the giant reed, Arundo donax.</title>
        <authorList>
            <person name="Barrero R.A."/>
            <person name="Guerrero F.D."/>
            <person name="Moolhuijzen P."/>
            <person name="Goolsby J.A."/>
            <person name="Tidwell J."/>
            <person name="Bellgard S.E."/>
            <person name="Bellgard M.I."/>
        </authorList>
    </citation>
    <scope>NUCLEOTIDE SEQUENCE</scope>
    <source>
        <tissue evidence="2">Shoot tissue taken approximately 20 cm above the soil surface</tissue>
    </source>
</reference>
<proteinExistence type="predicted"/>
<feature type="region of interest" description="Disordered" evidence="1">
    <location>
        <begin position="1"/>
        <end position="30"/>
    </location>
</feature>
<organism evidence="2">
    <name type="scientific">Arundo donax</name>
    <name type="common">Giant reed</name>
    <name type="synonym">Donax arundinaceus</name>
    <dbReference type="NCBI Taxonomy" id="35708"/>
    <lineage>
        <taxon>Eukaryota</taxon>
        <taxon>Viridiplantae</taxon>
        <taxon>Streptophyta</taxon>
        <taxon>Embryophyta</taxon>
        <taxon>Tracheophyta</taxon>
        <taxon>Spermatophyta</taxon>
        <taxon>Magnoliopsida</taxon>
        <taxon>Liliopsida</taxon>
        <taxon>Poales</taxon>
        <taxon>Poaceae</taxon>
        <taxon>PACMAD clade</taxon>
        <taxon>Arundinoideae</taxon>
        <taxon>Arundineae</taxon>
        <taxon>Arundo</taxon>
    </lineage>
</organism>
<accession>A0A0A9B6I1</accession>
<evidence type="ECO:0000313" key="2">
    <source>
        <dbReference type="EMBL" id="JAD56785.1"/>
    </source>
</evidence>
<reference evidence="2" key="1">
    <citation type="submission" date="2014-09" db="EMBL/GenBank/DDBJ databases">
        <authorList>
            <person name="Magalhaes I.L.F."/>
            <person name="Oliveira U."/>
            <person name="Santos F.R."/>
            <person name="Vidigal T.H.D.A."/>
            <person name="Brescovit A.D."/>
            <person name="Santos A.J."/>
        </authorList>
    </citation>
    <scope>NUCLEOTIDE SEQUENCE</scope>
    <source>
        <tissue evidence="2">Shoot tissue taken approximately 20 cm above the soil surface</tissue>
    </source>
</reference>